<protein>
    <submittedName>
        <fullName evidence="2">Uncharacterized protein</fullName>
    </submittedName>
</protein>
<feature type="region of interest" description="Disordered" evidence="1">
    <location>
        <begin position="51"/>
        <end position="80"/>
    </location>
</feature>
<proteinExistence type="predicted"/>
<comment type="caution">
    <text evidence="2">The sequence shown here is derived from an EMBL/GenBank/DDBJ whole genome shotgun (WGS) entry which is preliminary data.</text>
</comment>
<evidence type="ECO:0000313" key="3">
    <source>
        <dbReference type="Proteomes" id="UP001359485"/>
    </source>
</evidence>
<sequence length="80" mass="9082">MRSLKFSKAKSNIETFNRLMVSEGDISVILIRTGNYFRQIKASAHRTETVRSGRTSPWVDPGEKNLKVPSRDKRITCDGV</sequence>
<gene>
    <name evidence="2" type="ORF">RUM44_010361</name>
</gene>
<dbReference type="Proteomes" id="UP001359485">
    <property type="component" value="Unassembled WGS sequence"/>
</dbReference>
<name>A0ABR1AVC7_POLSC</name>
<dbReference type="EMBL" id="JAWJWF010000045">
    <property type="protein sequence ID" value="KAK6627881.1"/>
    <property type="molecule type" value="Genomic_DNA"/>
</dbReference>
<accession>A0ABR1AVC7</accession>
<evidence type="ECO:0000313" key="2">
    <source>
        <dbReference type="EMBL" id="KAK6627881.1"/>
    </source>
</evidence>
<evidence type="ECO:0000256" key="1">
    <source>
        <dbReference type="SAM" id="MobiDB-lite"/>
    </source>
</evidence>
<keyword evidence="3" id="KW-1185">Reference proteome</keyword>
<organism evidence="2 3">
    <name type="scientific">Polyplax serrata</name>
    <name type="common">Common mouse louse</name>
    <dbReference type="NCBI Taxonomy" id="468196"/>
    <lineage>
        <taxon>Eukaryota</taxon>
        <taxon>Metazoa</taxon>
        <taxon>Ecdysozoa</taxon>
        <taxon>Arthropoda</taxon>
        <taxon>Hexapoda</taxon>
        <taxon>Insecta</taxon>
        <taxon>Pterygota</taxon>
        <taxon>Neoptera</taxon>
        <taxon>Paraneoptera</taxon>
        <taxon>Psocodea</taxon>
        <taxon>Troctomorpha</taxon>
        <taxon>Phthiraptera</taxon>
        <taxon>Anoplura</taxon>
        <taxon>Polyplacidae</taxon>
        <taxon>Polyplax</taxon>
    </lineage>
</organism>
<feature type="compositionally biased region" description="Basic and acidic residues" evidence="1">
    <location>
        <begin position="61"/>
        <end position="80"/>
    </location>
</feature>
<reference evidence="2 3" key="1">
    <citation type="submission" date="2023-09" db="EMBL/GenBank/DDBJ databases">
        <title>Genomes of two closely related lineages of the louse Polyplax serrata with different host specificities.</title>
        <authorList>
            <person name="Martinu J."/>
            <person name="Tarabai H."/>
            <person name="Stefka J."/>
            <person name="Hypsa V."/>
        </authorList>
    </citation>
    <scope>NUCLEOTIDE SEQUENCE [LARGE SCALE GENOMIC DNA]</scope>
    <source>
        <strain evidence="2">98ZLc_SE</strain>
    </source>
</reference>